<evidence type="ECO:0000313" key="5">
    <source>
        <dbReference type="Proteomes" id="UP001321018"/>
    </source>
</evidence>
<evidence type="ECO:0000313" key="4">
    <source>
        <dbReference type="Proteomes" id="UP001320972"/>
    </source>
</evidence>
<dbReference type="InterPro" id="IPR058419">
    <property type="entry name" value="DUF8106"/>
</dbReference>
<accession>A0AAP2Z1M1</accession>
<protein>
    <recommendedName>
        <fullName evidence="1">DUF8106 domain-containing protein</fullName>
    </recommendedName>
</protein>
<sequence length="107" mass="11898">MTLQRHRDDERSVRPKSTLFCTACDHESPVGGDWRVRTRGDRMVTVCPDCETAIDDRPVAHDESMVPNHPGALTVVASTRLLLTSTTLWWTPLAVTSSALLTVLDRP</sequence>
<evidence type="ECO:0000313" key="3">
    <source>
        <dbReference type="EMBL" id="MCU4972199.1"/>
    </source>
</evidence>
<dbReference type="Proteomes" id="UP001320972">
    <property type="component" value="Unassembled WGS sequence"/>
</dbReference>
<dbReference type="RefSeq" id="WP_338005019.1">
    <property type="nucleotide sequence ID" value="NZ_JAOPKA010000013.1"/>
</dbReference>
<dbReference type="Proteomes" id="UP001321018">
    <property type="component" value="Unassembled WGS sequence"/>
</dbReference>
<feature type="domain" description="DUF8106" evidence="1">
    <location>
        <begin position="15"/>
        <end position="57"/>
    </location>
</feature>
<dbReference type="EMBL" id="JAOPKB010000002">
    <property type="protein sequence ID" value="MCU4972199.1"/>
    <property type="molecule type" value="Genomic_DNA"/>
</dbReference>
<organism evidence="2 5">
    <name type="scientific">Natronoglomus mannanivorans</name>
    <dbReference type="NCBI Taxonomy" id="2979990"/>
    <lineage>
        <taxon>Archaea</taxon>
        <taxon>Methanobacteriati</taxon>
        <taxon>Methanobacteriota</taxon>
        <taxon>Stenosarchaea group</taxon>
        <taxon>Halobacteria</taxon>
        <taxon>Halobacteriales</taxon>
        <taxon>Natrialbaceae</taxon>
        <taxon>Natronoglomus</taxon>
    </lineage>
</organism>
<dbReference type="AlphaFoldDB" id="A0AAP2Z1M1"/>
<gene>
    <name evidence="3" type="ORF">OB955_05555</name>
    <name evidence="2" type="ORF">OB960_17600</name>
</gene>
<dbReference type="Pfam" id="PF26408">
    <property type="entry name" value="DUF8106"/>
    <property type="match status" value="1"/>
</dbReference>
<dbReference type="EMBL" id="JAOPKA010000013">
    <property type="protein sequence ID" value="MCU4743205.1"/>
    <property type="molecule type" value="Genomic_DNA"/>
</dbReference>
<name>A0AAP2Z1M1_9EURY</name>
<proteinExistence type="predicted"/>
<comment type="caution">
    <text evidence="2">The sequence shown here is derived from an EMBL/GenBank/DDBJ whole genome shotgun (WGS) entry which is preliminary data.</text>
</comment>
<evidence type="ECO:0000259" key="1">
    <source>
        <dbReference type="Pfam" id="PF26408"/>
    </source>
</evidence>
<evidence type="ECO:0000313" key="2">
    <source>
        <dbReference type="EMBL" id="MCU4743205.1"/>
    </source>
</evidence>
<keyword evidence="4" id="KW-1185">Reference proteome</keyword>
<reference evidence="2 4" key="1">
    <citation type="submission" date="2022-09" db="EMBL/GenBank/DDBJ databases">
        <title>Enrichment on poylsaccharides allowed isolation of novel metabolic and taxonomic groups of Haloarchaea.</title>
        <authorList>
            <person name="Sorokin D.Y."/>
            <person name="Elcheninov A.G."/>
            <person name="Khizhniak T.V."/>
            <person name="Kolganova T.V."/>
            <person name="Kublanov I.V."/>
        </authorList>
    </citation>
    <scope>NUCLEOTIDE SEQUENCE</scope>
    <source>
        <strain evidence="3 4">AArc-m2/3/4</strain>
        <strain evidence="2">AArc-xg1-1</strain>
    </source>
</reference>